<evidence type="ECO:0000256" key="6">
    <source>
        <dbReference type="ARBA" id="ARBA00023239"/>
    </source>
</evidence>
<dbReference type="EMBL" id="JMSE01001200">
    <property type="protein sequence ID" value="KDN63751.1"/>
    <property type="molecule type" value="Genomic_DNA"/>
</dbReference>
<dbReference type="PANTHER" id="PTHR21085:SF0">
    <property type="entry name" value="CHORISMATE SYNTHASE"/>
    <property type="match status" value="1"/>
</dbReference>
<protein>
    <recommendedName>
        <fullName evidence="3">chorismate synthase</fullName>
        <ecNumber evidence="3">4.2.3.5</ecNumber>
    </recommendedName>
</protein>
<evidence type="ECO:0000313" key="8">
    <source>
        <dbReference type="EMBL" id="KDN63751.1"/>
    </source>
</evidence>
<proteinExistence type="inferred from homology"/>
<dbReference type="GO" id="GO:0008652">
    <property type="term" value="P:amino acid biosynthetic process"/>
    <property type="evidence" value="ECO:0007669"/>
    <property type="project" value="UniProtKB-KW"/>
</dbReference>
<comment type="pathway">
    <text evidence="1">Metabolic intermediate biosynthesis; chorismate biosynthesis; chorismate from D-erythrose 4-phosphate and phosphoenolpyruvate: step 7/7.</text>
</comment>
<evidence type="ECO:0000256" key="2">
    <source>
        <dbReference type="ARBA" id="ARBA00008014"/>
    </source>
</evidence>
<feature type="region of interest" description="Disordered" evidence="7">
    <location>
        <begin position="1"/>
        <end position="38"/>
    </location>
</feature>
<reference evidence="9" key="1">
    <citation type="journal article" date="2014" name="Genome Announc.">
        <title>Draft genome sequence of Colletotrichum sublineola, a destructive pathogen of cultivated sorghum.</title>
        <authorList>
            <person name="Baroncelli R."/>
            <person name="Sanz-Martin J.M."/>
            <person name="Rech G.E."/>
            <person name="Sukno S.A."/>
            <person name="Thon M.R."/>
        </authorList>
    </citation>
    <scope>NUCLEOTIDE SEQUENCE [LARGE SCALE GENOMIC DNA]</scope>
    <source>
        <strain evidence="9">TX430BB</strain>
    </source>
</reference>
<evidence type="ECO:0000256" key="4">
    <source>
        <dbReference type="ARBA" id="ARBA00022605"/>
    </source>
</evidence>
<dbReference type="OMA" id="SHASWTY"/>
<dbReference type="eggNOG" id="KOG4492">
    <property type="taxonomic scope" value="Eukaryota"/>
</dbReference>
<organism evidence="8 9">
    <name type="scientific">Colletotrichum sublineola</name>
    <name type="common">Sorghum anthracnose fungus</name>
    <dbReference type="NCBI Taxonomy" id="1173701"/>
    <lineage>
        <taxon>Eukaryota</taxon>
        <taxon>Fungi</taxon>
        <taxon>Dikarya</taxon>
        <taxon>Ascomycota</taxon>
        <taxon>Pezizomycotina</taxon>
        <taxon>Sordariomycetes</taxon>
        <taxon>Hypocreomycetidae</taxon>
        <taxon>Glomerellales</taxon>
        <taxon>Glomerellaceae</taxon>
        <taxon>Colletotrichum</taxon>
        <taxon>Colletotrichum graminicola species complex</taxon>
    </lineage>
</organism>
<dbReference type="Gene3D" id="3.60.150.10">
    <property type="entry name" value="Chorismate synthase AroC"/>
    <property type="match status" value="1"/>
</dbReference>
<keyword evidence="4" id="KW-0028">Amino-acid biosynthesis</keyword>
<dbReference type="AlphaFoldDB" id="A0A066XDD9"/>
<dbReference type="GO" id="GO:0005829">
    <property type="term" value="C:cytosol"/>
    <property type="evidence" value="ECO:0007669"/>
    <property type="project" value="TreeGrafter"/>
</dbReference>
<dbReference type="OrthoDB" id="1721239at2759"/>
<keyword evidence="6" id="KW-0456">Lyase</keyword>
<dbReference type="GO" id="GO:0009073">
    <property type="term" value="P:aromatic amino acid family biosynthetic process"/>
    <property type="evidence" value="ECO:0007669"/>
    <property type="project" value="UniProtKB-KW"/>
</dbReference>
<keyword evidence="9" id="KW-1185">Reference proteome</keyword>
<dbReference type="Pfam" id="PF01264">
    <property type="entry name" value="Chorismate_synt"/>
    <property type="match status" value="1"/>
</dbReference>
<evidence type="ECO:0000256" key="1">
    <source>
        <dbReference type="ARBA" id="ARBA00005044"/>
    </source>
</evidence>
<dbReference type="GO" id="GO:0010181">
    <property type="term" value="F:FMN binding"/>
    <property type="evidence" value="ECO:0007669"/>
    <property type="project" value="TreeGrafter"/>
</dbReference>
<dbReference type="STRING" id="1173701.A0A066XDD9"/>
<dbReference type="GO" id="GO:0004107">
    <property type="term" value="F:chorismate synthase activity"/>
    <property type="evidence" value="ECO:0007669"/>
    <property type="project" value="UniProtKB-EC"/>
</dbReference>
<dbReference type="EC" id="4.2.3.5" evidence="3"/>
<evidence type="ECO:0000313" key="9">
    <source>
        <dbReference type="Proteomes" id="UP000027238"/>
    </source>
</evidence>
<comment type="caution">
    <text evidence="8">The sequence shown here is derived from an EMBL/GenBank/DDBJ whole genome shotgun (WGS) entry which is preliminary data.</text>
</comment>
<keyword evidence="5" id="KW-0057">Aromatic amino acid biosynthesis</keyword>
<dbReference type="HOGENOM" id="CLU_2108876_0_0_1"/>
<dbReference type="InterPro" id="IPR000453">
    <property type="entry name" value="Chorismate_synth"/>
</dbReference>
<dbReference type="SUPFAM" id="SSF103263">
    <property type="entry name" value="Chorismate synthase, AroC"/>
    <property type="match status" value="1"/>
</dbReference>
<dbReference type="PANTHER" id="PTHR21085">
    <property type="entry name" value="CHORISMATE SYNTHASE"/>
    <property type="match status" value="1"/>
</dbReference>
<gene>
    <name evidence="8" type="ORF">CSUB01_03214</name>
</gene>
<evidence type="ECO:0000256" key="7">
    <source>
        <dbReference type="SAM" id="MobiDB-lite"/>
    </source>
</evidence>
<evidence type="ECO:0000256" key="3">
    <source>
        <dbReference type="ARBA" id="ARBA00013036"/>
    </source>
</evidence>
<dbReference type="Proteomes" id="UP000027238">
    <property type="component" value="Unassembled WGS sequence"/>
</dbReference>
<name>A0A066XDD9_COLSU</name>
<dbReference type="InterPro" id="IPR035904">
    <property type="entry name" value="Chorismate_synth_AroC_sf"/>
</dbReference>
<comment type="similarity">
    <text evidence="2">Belongs to the chorismate synthase family.</text>
</comment>
<accession>A0A066XDD9</accession>
<sequence length="115" mass="13072">MALTESDIQLGLNRRRPGQTSITTPPKRKGPRHHPEWHRVWGHLGTPIGMLFRNEDQRPKDYGNSTMDRFPRLSHASWTYLEKYGVKAFSGGGRSSARETIARVAAGNLAENYLR</sequence>
<dbReference type="GO" id="GO:0009423">
    <property type="term" value="P:chorismate biosynthetic process"/>
    <property type="evidence" value="ECO:0007669"/>
    <property type="project" value="TreeGrafter"/>
</dbReference>
<evidence type="ECO:0000256" key="5">
    <source>
        <dbReference type="ARBA" id="ARBA00023141"/>
    </source>
</evidence>